<evidence type="ECO:0000259" key="13">
    <source>
        <dbReference type="PROSITE" id="PS50109"/>
    </source>
</evidence>
<evidence type="ECO:0000256" key="1">
    <source>
        <dbReference type="ARBA" id="ARBA00000085"/>
    </source>
</evidence>
<comment type="caution">
    <text evidence="15">The sequence shown here is derived from an EMBL/GenBank/DDBJ whole genome shotgun (WGS) entry which is preliminary data.</text>
</comment>
<dbReference type="Gene3D" id="2.60.40.10">
    <property type="entry name" value="Immunoglobulins"/>
    <property type="match status" value="1"/>
</dbReference>
<dbReference type="CDD" id="cd00082">
    <property type="entry name" value="HisKA"/>
    <property type="match status" value="1"/>
</dbReference>
<dbReference type="PROSITE" id="PS50109">
    <property type="entry name" value="HIS_KIN"/>
    <property type="match status" value="1"/>
</dbReference>
<evidence type="ECO:0000313" key="16">
    <source>
        <dbReference type="Proteomes" id="UP000540519"/>
    </source>
</evidence>
<keyword evidence="4" id="KW-0808">Transferase</keyword>
<dbReference type="InterPro" id="IPR036097">
    <property type="entry name" value="HisK_dim/P_sf"/>
</dbReference>
<evidence type="ECO:0000256" key="5">
    <source>
        <dbReference type="ARBA" id="ARBA00022741"/>
    </source>
</evidence>
<evidence type="ECO:0000313" key="15">
    <source>
        <dbReference type="EMBL" id="MUH37414.1"/>
    </source>
</evidence>
<evidence type="ECO:0000256" key="3">
    <source>
        <dbReference type="ARBA" id="ARBA00022553"/>
    </source>
</evidence>
<dbReference type="PRINTS" id="PR00344">
    <property type="entry name" value="BCTRLSENSOR"/>
</dbReference>
<keyword evidence="7" id="KW-0067">ATP-binding</keyword>
<dbReference type="PROSITE" id="PS01124">
    <property type="entry name" value="HTH_ARAC_FAMILY_2"/>
    <property type="match status" value="1"/>
</dbReference>
<dbReference type="Proteomes" id="UP000540519">
    <property type="component" value="Unassembled WGS sequence"/>
</dbReference>
<dbReference type="Gene3D" id="1.10.287.130">
    <property type="match status" value="1"/>
</dbReference>
<reference evidence="15 16" key="1">
    <citation type="journal article" date="2019" name="Mar. Drugs">
        <title>Comparative Genomics and CAZyme Genome Repertoires of Marine Zobellia amurskyensis KMM 3526(T) and Zobellia laminariae KMM 3676(T).</title>
        <authorList>
            <person name="Chernysheva N."/>
            <person name="Bystritskaya E."/>
            <person name="Stenkova A."/>
            <person name="Golovkin I."/>
            <person name="Nedashkovskaya O."/>
            <person name="Isaeva M."/>
        </authorList>
    </citation>
    <scope>NUCLEOTIDE SEQUENCE [LARGE SCALE GENOMIC DNA]</scope>
    <source>
        <strain evidence="15 16">KMM 3526</strain>
    </source>
</reference>
<sequence length="1352" mass="154306">MIFFLLLGECLLAQENDFHFRHLSVENGLSNNSVIAIEQDRLGQMWFGTRNGLNRYNGTNIDIYKHVPGDSTSLSNSDILSINEDSDGYIWVGTYNGLNRYDPVKNTFKSFYKRNGPDGLCNAVVICSKEIGNGEIWFGTANGISIFNKSKNNFTHILYKEGDANGLPGENIQRIFVDESKRTWIASTKGLARLESGDNDKFTFKQFKYNDGTENLFIQDINQTDSTILGIATKYNGYMLFNTENEKFLLPNEQIIPLSADVRVVQSSNDGSVWLGTSHGVRVIGPEKKIWDLKSNNRAKNSLSQNFIKSAFKDKNGTIWLGTYSGGVNIWTESNENFVNFVNHDIDNNIVNSIVSDDSSNIYFGTEGGDITILNPKNKKLETLNLSDAEELRPNNIQTLYLSKKNVLWAGVLNYGILVYDVHSKKMLEDVISNELKDYLKNTGVYVIKEAKDQVYWIGTFGKGLVRYDLKTKTFRIYGKKSKTDPVLSSNVIKTLCIDSMGRIWAGGLGGLNLITFKDEEENQYEVSQFFRSTLYGNDIKTVIEDSKQQIYVGTKTEGLFKFNGLDFEQIPLNKENSVSSVFTIIENAKDEFWLSTDKGIVKYNASSKESVVYDQRYSLNSNEFSPNAGLRLNDEKIYFGGNEGVTFFNPKKLITNTYAPKIILSDLQIKNKSIPVNDERNILTSTITYSDKITLNHQNSHFSINYSMPSYISPYNNSYAYRLVGLDDTWTFTNNTEAFYTLQKPGDYLFEVKGANNDGIWNESATQLNITIKPAPWKSNWAFALYGLLIATGSFSLYLIVKSRARLKQDLRWEQLENKRQEENHLAKLQFFTNISHDFRTPLTLILGPLQQILADYKGSSLMYKKLLVIESSANHLLQLINRLMDFRKLEDHQSKLQAAEGNIIKFLREIYLSFTEYAKDNEYTYTFESSHEEILVFYDRSKLEQVFYNLISNAFKYTPNGGKIGIYVYNNHENIFIDVKDTGIGIPPPYLQQVFDRFFEVPEEKNVGPNYTKGTGIGLAIAKNTVELHHGSIEALNNEGKGAIFKVSLPLGKEHLSEEEIIPDFKFSDDIAQYTSQLTHGDKELIFDDPIENLRPNNELPLILIVEDNDQLRSFFKNFLGKEYAIKEAKNGKEGLKKALKFNPDLVISDVMMPKMFGTELCVHLKQNIKTSHIPVILLTARTSLIYKFEGLESGADDYISKPFNIKEFKLRIRNLLESSRRLREKFSSETHLLASELTVTSLDEKLLEKAMTIVETNISNAEFNVATFCKELGVSRTMLFSKIKAWTNFTPKEFISEIRLKRAALYFEQSKMNISEVSYEVGFRNPKYFSKCFRKKYGKTPSEYIKKFS</sequence>
<dbReference type="Pfam" id="PF02518">
    <property type="entry name" value="HATPase_c"/>
    <property type="match status" value="1"/>
</dbReference>
<dbReference type="InterPro" id="IPR003661">
    <property type="entry name" value="HisK_dim/P_dom"/>
</dbReference>
<dbReference type="InterPro" id="IPR004358">
    <property type="entry name" value="Sig_transdc_His_kin-like_C"/>
</dbReference>
<dbReference type="SMART" id="SM00388">
    <property type="entry name" value="HisKA"/>
    <property type="match status" value="1"/>
</dbReference>
<protein>
    <recommendedName>
        <fullName evidence="2">histidine kinase</fullName>
        <ecNumber evidence="2">2.7.13.3</ecNumber>
    </recommendedName>
</protein>
<dbReference type="CDD" id="cd00075">
    <property type="entry name" value="HATPase"/>
    <property type="match status" value="1"/>
</dbReference>
<dbReference type="Pfam" id="PF07495">
    <property type="entry name" value="Y_Y_Y"/>
    <property type="match status" value="1"/>
</dbReference>
<dbReference type="FunFam" id="3.30.565.10:FF:000037">
    <property type="entry name" value="Hybrid sensor histidine kinase/response regulator"/>
    <property type="match status" value="1"/>
</dbReference>
<accession>A0A7X3D2N2</accession>
<dbReference type="Pfam" id="PF00072">
    <property type="entry name" value="Response_reg"/>
    <property type="match status" value="1"/>
</dbReference>
<dbReference type="Pfam" id="PF07494">
    <property type="entry name" value="Reg_prop"/>
    <property type="match status" value="3"/>
</dbReference>
<dbReference type="InterPro" id="IPR011110">
    <property type="entry name" value="Reg_prop"/>
</dbReference>
<dbReference type="SUPFAM" id="SSF55874">
    <property type="entry name" value="ATPase domain of HSP90 chaperone/DNA topoisomerase II/histidine kinase"/>
    <property type="match status" value="1"/>
</dbReference>
<evidence type="ECO:0000256" key="10">
    <source>
        <dbReference type="ARBA" id="ARBA00023163"/>
    </source>
</evidence>
<evidence type="ECO:0000256" key="4">
    <source>
        <dbReference type="ARBA" id="ARBA00022679"/>
    </source>
</evidence>
<feature type="modified residue" description="4-aspartylphosphate" evidence="11">
    <location>
        <position position="1152"/>
    </location>
</feature>
<proteinExistence type="predicted"/>
<dbReference type="SMART" id="SM00387">
    <property type="entry name" value="HATPase_c"/>
    <property type="match status" value="1"/>
</dbReference>
<dbReference type="InterPro" id="IPR005467">
    <property type="entry name" value="His_kinase_dom"/>
</dbReference>
<dbReference type="GO" id="GO:0005524">
    <property type="term" value="F:ATP binding"/>
    <property type="evidence" value="ECO:0007669"/>
    <property type="project" value="UniProtKB-KW"/>
</dbReference>
<dbReference type="PROSITE" id="PS50110">
    <property type="entry name" value="RESPONSE_REGULATORY"/>
    <property type="match status" value="1"/>
</dbReference>
<dbReference type="Pfam" id="PF00512">
    <property type="entry name" value="HisKA"/>
    <property type="match status" value="1"/>
</dbReference>
<dbReference type="Pfam" id="PF12833">
    <property type="entry name" value="HTH_18"/>
    <property type="match status" value="1"/>
</dbReference>
<evidence type="ECO:0000256" key="9">
    <source>
        <dbReference type="ARBA" id="ARBA00023015"/>
    </source>
</evidence>
<keyword evidence="16" id="KW-1185">Reference proteome</keyword>
<dbReference type="GO" id="GO:0003700">
    <property type="term" value="F:DNA-binding transcription factor activity"/>
    <property type="evidence" value="ECO:0007669"/>
    <property type="project" value="InterPro"/>
</dbReference>
<dbReference type="EC" id="2.7.13.3" evidence="2"/>
<feature type="domain" description="Response regulatory" evidence="14">
    <location>
        <begin position="1104"/>
        <end position="1219"/>
    </location>
</feature>
<comment type="catalytic activity">
    <reaction evidence="1">
        <text>ATP + protein L-histidine = ADP + protein N-phospho-L-histidine.</text>
        <dbReference type="EC" id="2.7.13.3"/>
    </reaction>
</comment>
<dbReference type="SUPFAM" id="SSF46689">
    <property type="entry name" value="Homeodomain-like"/>
    <property type="match status" value="1"/>
</dbReference>
<dbReference type="InterPro" id="IPR001789">
    <property type="entry name" value="Sig_transdc_resp-reg_receiver"/>
</dbReference>
<dbReference type="GO" id="GO:0000155">
    <property type="term" value="F:phosphorelay sensor kinase activity"/>
    <property type="evidence" value="ECO:0007669"/>
    <property type="project" value="InterPro"/>
</dbReference>
<dbReference type="PANTHER" id="PTHR43547:SF2">
    <property type="entry name" value="HYBRID SIGNAL TRANSDUCTION HISTIDINE KINASE C"/>
    <property type="match status" value="1"/>
</dbReference>
<dbReference type="InterPro" id="IPR003594">
    <property type="entry name" value="HATPase_dom"/>
</dbReference>
<evidence type="ECO:0000256" key="6">
    <source>
        <dbReference type="ARBA" id="ARBA00022777"/>
    </source>
</evidence>
<dbReference type="SMART" id="SM00448">
    <property type="entry name" value="REC"/>
    <property type="match status" value="1"/>
</dbReference>
<evidence type="ECO:0000256" key="8">
    <source>
        <dbReference type="ARBA" id="ARBA00023012"/>
    </source>
</evidence>
<keyword evidence="9" id="KW-0805">Transcription regulation</keyword>
<keyword evidence="6 15" id="KW-0418">Kinase</keyword>
<evidence type="ECO:0000259" key="14">
    <source>
        <dbReference type="PROSITE" id="PS50110"/>
    </source>
</evidence>
<dbReference type="InterPro" id="IPR036890">
    <property type="entry name" value="HATPase_C_sf"/>
</dbReference>
<dbReference type="CDD" id="cd17574">
    <property type="entry name" value="REC_OmpR"/>
    <property type="match status" value="1"/>
</dbReference>
<dbReference type="SMART" id="SM00342">
    <property type="entry name" value="HTH_ARAC"/>
    <property type="match status" value="1"/>
</dbReference>
<keyword evidence="5" id="KW-0547">Nucleotide-binding</keyword>
<keyword evidence="10" id="KW-0804">Transcription</keyword>
<keyword evidence="3 11" id="KW-0597">Phosphoprotein</keyword>
<gene>
    <name evidence="15" type="ORF">D9O36_16295</name>
</gene>
<dbReference type="Gene3D" id="3.40.50.2300">
    <property type="match status" value="1"/>
</dbReference>
<dbReference type="SUPFAM" id="SSF63829">
    <property type="entry name" value="Calcium-dependent phosphotriesterase"/>
    <property type="match status" value="3"/>
</dbReference>
<dbReference type="SUPFAM" id="SSF52172">
    <property type="entry name" value="CheY-like"/>
    <property type="match status" value="1"/>
</dbReference>
<dbReference type="SUPFAM" id="SSF47384">
    <property type="entry name" value="Homodimeric domain of signal transducing histidine kinase"/>
    <property type="match status" value="1"/>
</dbReference>
<dbReference type="Gene3D" id="1.10.10.60">
    <property type="entry name" value="Homeodomain-like"/>
    <property type="match status" value="1"/>
</dbReference>
<dbReference type="Gene3D" id="2.130.10.10">
    <property type="entry name" value="YVTN repeat-like/Quinoprotein amine dehydrogenase"/>
    <property type="match status" value="4"/>
</dbReference>
<feature type="domain" description="HTH araC/xylS-type" evidence="12">
    <location>
        <begin position="1251"/>
        <end position="1350"/>
    </location>
</feature>
<feature type="domain" description="Histidine kinase" evidence="13">
    <location>
        <begin position="835"/>
        <end position="1055"/>
    </location>
</feature>
<dbReference type="PANTHER" id="PTHR43547">
    <property type="entry name" value="TWO-COMPONENT HISTIDINE KINASE"/>
    <property type="match status" value="1"/>
</dbReference>
<dbReference type="InterPro" id="IPR015943">
    <property type="entry name" value="WD40/YVTN_repeat-like_dom_sf"/>
</dbReference>
<name>A0A7X3D2N2_9FLAO</name>
<evidence type="ECO:0000256" key="2">
    <source>
        <dbReference type="ARBA" id="ARBA00012438"/>
    </source>
</evidence>
<evidence type="ECO:0000256" key="7">
    <source>
        <dbReference type="ARBA" id="ARBA00022840"/>
    </source>
</evidence>
<dbReference type="EMBL" id="RCNR01000039">
    <property type="protein sequence ID" value="MUH37414.1"/>
    <property type="molecule type" value="Genomic_DNA"/>
</dbReference>
<dbReference type="InterPro" id="IPR009057">
    <property type="entry name" value="Homeodomain-like_sf"/>
</dbReference>
<dbReference type="GO" id="GO:0043565">
    <property type="term" value="F:sequence-specific DNA binding"/>
    <property type="evidence" value="ECO:0007669"/>
    <property type="project" value="InterPro"/>
</dbReference>
<dbReference type="InterPro" id="IPR013783">
    <property type="entry name" value="Ig-like_fold"/>
</dbReference>
<dbReference type="InterPro" id="IPR018060">
    <property type="entry name" value="HTH_AraC"/>
</dbReference>
<dbReference type="InterPro" id="IPR011006">
    <property type="entry name" value="CheY-like_superfamily"/>
</dbReference>
<dbReference type="Gene3D" id="3.30.565.10">
    <property type="entry name" value="Histidine kinase-like ATPase, C-terminal domain"/>
    <property type="match status" value="1"/>
</dbReference>
<dbReference type="InterPro" id="IPR011123">
    <property type="entry name" value="Y_Y_Y"/>
</dbReference>
<evidence type="ECO:0000256" key="11">
    <source>
        <dbReference type="PROSITE-ProRule" id="PRU00169"/>
    </source>
</evidence>
<evidence type="ECO:0000259" key="12">
    <source>
        <dbReference type="PROSITE" id="PS01124"/>
    </source>
</evidence>
<organism evidence="15 16">
    <name type="scientific">Zobellia amurskyensis</name>
    <dbReference type="NCBI Taxonomy" id="248905"/>
    <lineage>
        <taxon>Bacteria</taxon>
        <taxon>Pseudomonadati</taxon>
        <taxon>Bacteroidota</taxon>
        <taxon>Flavobacteriia</taxon>
        <taxon>Flavobacteriales</taxon>
        <taxon>Flavobacteriaceae</taxon>
        <taxon>Zobellia</taxon>
    </lineage>
</organism>
<dbReference type="OrthoDB" id="1522078at2"/>
<keyword evidence="8" id="KW-0902">Two-component regulatory system</keyword>